<accession>A0AA36AFA2</accession>
<sequence>MDKGETDLLPGIIGIEEVELDQLSDLKVLLNAVQKIIFDEYFFNAYNTIPSSRSSFILVIYCCIKSETCSNSINLHEIGCIFLNINIYLYIYIYMSWCI</sequence>
<dbReference type="AlphaFoldDB" id="A0AA36AFA2"/>
<evidence type="ECO:0000313" key="2">
    <source>
        <dbReference type="Proteomes" id="UP001162480"/>
    </source>
</evidence>
<dbReference type="EMBL" id="OX597814">
    <property type="protein sequence ID" value="CAI9715053.1"/>
    <property type="molecule type" value="Genomic_DNA"/>
</dbReference>
<evidence type="ECO:0000313" key="1">
    <source>
        <dbReference type="EMBL" id="CAI9715053.1"/>
    </source>
</evidence>
<gene>
    <name evidence="1" type="ORF">OCTVUL_1B026432</name>
</gene>
<dbReference type="Proteomes" id="UP001162480">
    <property type="component" value="Chromosome 1"/>
</dbReference>
<organism evidence="1 2">
    <name type="scientific">Octopus vulgaris</name>
    <name type="common">Common octopus</name>
    <dbReference type="NCBI Taxonomy" id="6645"/>
    <lineage>
        <taxon>Eukaryota</taxon>
        <taxon>Metazoa</taxon>
        <taxon>Spiralia</taxon>
        <taxon>Lophotrochozoa</taxon>
        <taxon>Mollusca</taxon>
        <taxon>Cephalopoda</taxon>
        <taxon>Coleoidea</taxon>
        <taxon>Octopodiformes</taxon>
        <taxon>Octopoda</taxon>
        <taxon>Incirrata</taxon>
        <taxon>Octopodidae</taxon>
        <taxon>Octopus</taxon>
    </lineage>
</organism>
<protein>
    <submittedName>
        <fullName evidence="1">Uncharacterized protein</fullName>
    </submittedName>
</protein>
<name>A0AA36AFA2_OCTVU</name>
<proteinExistence type="predicted"/>
<keyword evidence="2" id="KW-1185">Reference proteome</keyword>
<reference evidence="1" key="1">
    <citation type="submission" date="2023-08" db="EMBL/GenBank/DDBJ databases">
        <authorList>
            <person name="Alioto T."/>
            <person name="Alioto T."/>
            <person name="Gomez Garrido J."/>
        </authorList>
    </citation>
    <scope>NUCLEOTIDE SEQUENCE</scope>
</reference>